<evidence type="ECO:0000313" key="2">
    <source>
        <dbReference type="EMBL" id="ABL00315.1"/>
    </source>
</evidence>
<reference evidence="2 3" key="1">
    <citation type="submission" date="2006-10" db="EMBL/GenBank/DDBJ databases">
        <title>Complete sequence of chromosome of Pelobacter propionicus DSM 2379.</title>
        <authorList>
            <consortium name="US DOE Joint Genome Institute"/>
            <person name="Copeland A."/>
            <person name="Lucas S."/>
            <person name="Lapidus A."/>
            <person name="Barry K."/>
            <person name="Detter J.C."/>
            <person name="Glavina del Rio T."/>
            <person name="Hammon N."/>
            <person name="Israni S."/>
            <person name="Dalin E."/>
            <person name="Tice H."/>
            <person name="Pitluck S."/>
            <person name="Saunders E."/>
            <person name="Brettin T."/>
            <person name="Bruce D."/>
            <person name="Han C."/>
            <person name="Tapia R."/>
            <person name="Schmutz J."/>
            <person name="Larimer F."/>
            <person name="Land M."/>
            <person name="Hauser L."/>
            <person name="Kyrpides N."/>
            <person name="Kim E."/>
            <person name="Lovley D."/>
            <person name="Richardson P."/>
        </authorList>
    </citation>
    <scope>NUCLEOTIDE SEQUENCE [LARGE SCALE GENOMIC DNA]</scope>
    <source>
        <strain evidence="3">DSM 2379 / NBRC 103807 / OttBd1</strain>
    </source>
</reference>
<evidence type="ECO:0000313" key="3">
    <source>
        <dbReference type="Proteomes" id="UP000006732"/>
    </source>
</evidence>
<dbReference type="Gene3D" id="3.30.750.24">
    <property type="entry name" value="STAS domain"/>
    <property type="match status" value="1"/>
</dbReference>
<dbReference type="CDD" id="cd07043">
    <property type="entry name" value="STAS_anti-anti-sigma_factors"/>
    <property type="match status" value="1"/>
</dbReference>
<dbReference type="InterPro" id="IPR058548">
    <property type="entry name" value="MlaB-like_STAS"/>
</dbReference>
<dbReference type="Proteomes" id="UP000006732">
    <property type="component" value="Chromosome"/>
</dbReference>
<sequence>MSHVQKKRRFFMTVFCIKVDLSADNGATRRLRLFGSITSGNVGEVLLQLTREFDETENILIDFSGITEIDLAGLKLFCSCHRNLLFSGKELRITGHDHAVMRDAIPAEGRQAGWGCGIDWHHSCIWLSGG</sequence>
<dbReference type="eggNOG" id="COG1366">
    <property type="taxonomic scope" value="Bacteria"/>
</dbReference>
<dbReference type="PROSITE" id="PS50801">
    <property type="entry name" value="STAS"/>
    <property type="match status" value="1"/>
</dbReference>
<dbReference type="SUPFAM" id="SSF52091">
    <property type="entry name" value="SpoIIaa-like"/>
    <property type="match status" value="1"/>
</dbReference>
<dbReference type="OrthoDB" id="5397031at2"/>
<dbReference type="AlphaFoldDB" id="A1ASJ4"/>
<dbReference type="InterPro" id="IPR002645">
    <property type="entry name" value="STAS_dom"/>
</dbReference>
<dbReference type="Pfam" id="PF13466">
    <property type="entry name" value="STAS_2"/>
    <property type="match status" value="1"/>
</dbReference>
<protein>
    <recommendedName>
        <fullName evidence="1">STAS domain-containing protein</fullName>
    </recommendedName>
</protein>
<dbReference type="InterPro" id="IPR036513">
    <property type="entry name" value="STAS_dom_sf"/>
</dbReference>
<dbReference type="EMBL" id="CP000482">
    <property type="protein sequence ID" value="ABL00315.1"/>
    <property type="molecule type" value="Genomic_DNA"/>
</dbReference>
<gene>
    <name evidence="2" type="ordered locus">Ppro_2712</name>
</gene>
<dbReference type="KEGG" id="ppd:Ppro_2712"/>
<dbReference type="STRING" id="338966.Ppro_2712"/>
<name>A1ASJ4_PELPD</name>
<feature type="domain" description="STAS" evidence="1">
    <location>
        <begin position="31"/>
        <end position="102"/>
    </location>
</feature>
<dbReference type="HOGENOM" id="CLU_166047_0_0_7"/>
<organism evidence="2 3">
    <name type="scientific">Pelobacter propionicus (strain DSM 2379 / NBRC 103807 / OttBd1)</name>
    <dbReference type="NCBI Taxonomy" id="338966"/>
    <lineage>
        <taxon>Bacteria</taxon>
        <taxon>Pseudomonadati</taxon>
        <taxon>Thermodesulfobacteriota</taxon>
        <taxon>Desulfuromonadia</taxon>
        <taxon>Desulfuromonadales</taxon>
        <taxon>Desulfuromonadaceae</taxon>
        <taxon>Pelobacter</taxon>
    </lineage>
</organism>
<accession>A1ASJ4</accession>
<evidence type="ECO:0000259" key="1">
    <source>
        <dbReference type="PROSITE" id="PS50801"/>
    </source>
</evidence>
<proteinExistence type="predicted"/>
<keyword evidence="3" id="KW-1185">Reference proteome</keyword>